<dbReference type="PANTHER" id="PTHR43161">
    <property type="entry name" value="SORBITOL DEHYDROGENASE"/>
    <property type="match status" value="1"/>
</dbReference>
<evidence type="ECO:0000256" key="6">
    <source>
        <dbReference type="RuleBase" id="RU361277"/>
    </source>
</evidence>
<evidence type="ECO:0000256" key="5">
    <source>
        <dbReference type="ARBA" id="ARBA00023002"/>
    </source>
</evidence>
<dbReference type="CDD" id="cd05285">
    <property type="entry name" value="sorbitol_DH"/>
    <property type="match status" value="1"/>
</dbReference>
<dbReference type="GO" id="GO:0008270">
    <property type="term" value="F:zinc ion binding"/>
    <property type="evidence" value="ECO:0007669"/>
    <property type="project" value="InterPro"/>
</dbReference>
<comment type="similarity">
    <text evidence="2 6">Belongs to the zinc-containing alcohol dehydrogenase family.</text>
</comment>
<evidence type="ECO:0000313" key="11">
    <source>
        <dbReference type="Proteomes" id="UP001185779"/>
    </source>
</evidence>
<feature type="domain" description="Enoyl reductase (ER)" evidence="8">
    <location>
        <begin position="9"/>
        <end position="327"/>
    </location>
</feature>
<dbReference type="EMBL" id="JAWLKH010000014">
    <property type="protein sequence ID" value="MDV6312945.1"/>
    <property type="molecule type" value="Genomic_DNA"/>
</dbReference>
<keyword evidence="5" id="KW-0560">Oxidoreductase</keyword>
<reference evidence="10 11" key="1">
    <citation type="submission" date="2023-10" db="EMBL/GenBank/DDBJ databases">
        <title>Development of a sustainable strategy for remediation of hydrocarbon-contaminated territories based on the waste exchange concept.</title>
        <authorList>
            <person name="Krivoruchko A."/>
        </authorList>
    </citation>
    <scope>NUCLEOTIDE SEQUENCE</scope>
    <source>
        <strain evidence="9 11">IEGM 1266</strain>
        <strain evidence="10">IEGM 1279</strain>
    </source>
</reference>
<dbReference type="EMBL" id="JAWLKI010000006">
    <property type="protein sequence ID" value="MDV6307173.1"/>
    <property type="molecule type" value="Genomic_DNA"/>
</dbReference>
<dbReference type="InterPro" id="IPR036291">
    <property type="entry name" value="NAD(P)-bd_dom_sf"/>
</dbReference>
<dbReference type="InterPro" id="IPR045306">
    <property type="entry name" value="SDH-like"/>
</dbReference>
<comment type="cofactor">
    <cofactor evidence="1 6">
        <name>Zn(2+)</name>
        <dbReference type="ChEBI" id="CHEBI:29105"/>
    </cofactor>
</comment>
<dbReference type="Gene3D" id="3.40.50.720">
    <property type="entry name" value="NAD(P)-binding Rossmann-like Domain"/>
    <property type="match status" value="1"/>
</dbReference>
<sequence>MRAGVLHPDLSVGIETRRSPHPAAGDVLVAVRAVGVCGSDTHYLRHGRIGDHVVREPLVLGHEASGVIVAVGDGVSPGRIGERVSIEPQRPDPTTAETKRGDYHLCPHMEFYATPPIDGAFAEYVTIGADFAHPVPPEVSDEAAALFEPLSVGIAALRKADVAAGDSVLIAGAGPIGLLIAQVARASGLARIVVSEPDELRRARATEFGATDAIAPGEDLDPVDAFVDASGVGAAVRDGMARVRPAGHVVLVGMGSDTMELPVTLIQNRELVVTGVFRYSNTWPTALALVRTGAVDLDAMVTARFGLDELTDALNADLRPGNIKAVVYPGISQWQNTDHPGSAHPGSVQTGAARR</sequence>
<name>A0AAE4U5X3_9ACTN</name>
<accession>A0AAE4U5X3</accession>
<dbReference type="SUPFAM" id="SSF51735">
    <property type="entry name" value="NAD(P)-binding Rossmann-fold domains"/>
    <property type="match status" value="1"/>
</dbReference>
<dbReference type="PANTHER" id="PTHR43161:SF9">
    <property type="entry name" value="SORBITOL DEHYDROGENASE"/>
    <property type="match status" value="1"/>
</dbReference>
<dbReference type="InterPro" id="IPR002328">
    <property type="entry name" value="ADH_Zn_CS"/>
</dbReference>
<dbReference type="InterPro" id="IPR020843">
    <property type="entry name" value="ER"/>
</dbReference>
<evidence type="ECO:0000313" key="10">
    <source>
        <dbReference type="EMBL" id="MDV6312945.1"/>
    </source>
</evidence>
<feature type="region of interest" description="Disordered" evidence="7">
    <location>
        <begin position="334"/>
        <end position="355"/>
    </location>
</feature>
<dbReference type="Pfam" id="PF00107">
    <property type="entry name" value="ADH_zinc_N"/>
    <property type="match status" value="1"/>
</dbReference>
<evidence type="ECO:0000313" key="12">
    <source>
        <dbReference type="Proteomes" id="UP001185922"/>
    </source>
</evidence>
<keyword evidence="11" id="KW-1185">Reference proteome</keyword>
<dbReference type="RefSeq" id="WP_024499127.1">
    <property type="nucleotide sequence ID" value="NZ_CP091855.1"/>
</dbReference>
<comment type="caution">
    <text evidence="10">The sequence shown here is derived from an EMBL/GenBank/DDBJ whole genome shotgun (WGS) entry which is preliminary data.</text>
</comment>
<dbReference type="GeneID" id="77170810"/>
<keyword evidence="4 6" id="KW-0862">Zinc</keyword>
<evidence type="ECO:0000256" key="4">
    <source>
        <dbReference type="ARBA" id="ARBA00022833"/>
    </source>
</evidence>
<dbReference type="Pfam" id="PF08240">
    <property type="entry name" value="ADH_N"/>
    <property type="match status" value="1"/>
</dbReference>
<dbReference type="InterPro" id="IPR013149">
    <property type="entry name" value="ADH-like_C"/>
</dbReference>
<evidence type="ECO:0000256" key="7">
    <source>
        <dbReference type="SAM" id="MobiDB-lite"/>
    </source>
</evidence>
<organism evidence="10 12">
    <name type="scientific">Gordonia amicalis</name>
    <dbReference type="NCBI Taxonomy" id="89053"/>
    <lineage>
        <taxon>Bacteria</taxon>
        <taxon>Bacillati</taxon>
        <taxon>Actinomycetota</taxon>
        <taxon>Actinomycetes</taxon>
        <taxon>Mycobacteriales</taxon>
        <taxon>Gordoniaceae</taxon>
        <taxon>Gordonia</taxon>
    </lineage>
</organism>
<protein>
    <submittedName>
        <fullName evidence="10">NAD(P)-dependent alcohol dehydrogenase</fullName>
    </submittedName>
</protein>
<dbReference type="PROSITE" id="PS00059">
    <property type="entry name" value="ADH_ZINC"/>
    <property type="match status" value="1"/>
</dbReference>
<evidence type="ECO:0000256" key="2">
    <source>
        <dbReference type="ARBA" id="ARBA00008072"/>
    </source>
</evidence>
<gene>
    <name evidence="9" type="ORF">R3P94_07470</name>
    <name evidence="10" type="ORF">R3Q15_13770</name>
</gene>
<dbReference type="InterPro" id="IPR013154">
    <property type="entry name" value="ADH-like_N"/>
</dbReference>
<dbReference type="Proteomes" id="UP001185779">
    <property type="component" value="Unassembled WGS sequence"/>
</dbReference>
<evidence type="ECO:0000256" key="3">
    <source>
        <dbReference type="ARBA" id="ARBA00022723"/>
    </source>
</evidence>
<dbReference type="AlphaFoldDB" id="A0AAE4U5X3"/>
<proteinExistence type="inferred from homology"/>
<dbReference type="SUPFAM" id="SSF50129">
    <property type="entry name" value="GroES-like"/>
    <property type="match status" value="1"/>
</dbReference>
<dbReference type="Proteomes" id="UP001185922">
    <property type="component" value="Unassembled WGS sequence"/>
</dbReference>
<evidence type="ECO:0000259" key="8">
    <source>
        <dbReference type="SMART" id="SM00829"/>
    </source>
</evidence>
<keyword evidence="3 6" id="KW-0479">Metal-binding</keyword>
<evidence type="ECO:0000313" key="9">
    <source>
        <dbReference type="EMBL" id="MDV6307173.1"/>
    </source>
</evidence>
<evidence type="ECO:0000256" key="1">
    <source>
        <dbReference type="ARBA" id="ARBA00001947"/>
    </source>
</evidence>
<dbReference type="SMART" id="SM00829">
    <property type="entry name" value="PKS_ER"/>
    <property type="match status" value="1"/>
</dbReference>
<dbReference type="Gene3D" id="3.90.180.10">
    <property type="entry name" value="Medium-chain alcohol dehydrogenases, catalytic domain"/>
    <property type="match status" value="1"/>
</dbReference>
<dbReference type="InterPro" id="IPR011032">
    <property type="entry name" value="GroES-like_sf"/>
</dbReference>
<dbReference type="GO" id="GO:0016616">
    <property type="term" value="F:oxidoreductase activity, acting on the CH-OH group of donors, NAD or NADP as acceptor"/>
    <property type="evidence" value="ECO:0007669"/>
    <property type="project" value="InterPro"/>
</dbReference>